<name>A0ACB8SWM1_9AGAM</name>
<evidence type="ECO:0000313" key="2">
    <source>
        <dbReference type="Proteomes" id="UP000814140"/>
    </source>
</evidence>
<evidence type="ECO:0000313" key="1">
    <source>
        <dbReference type="EMBL" id="KAI0060535.1"/>
    </source>
</evidence>
<accession>A0ACB8SWM1</accession>
<organism evidence="1 2">
    <name type="scientific">Artomyces pyxidatus</name>
    <dbReference type="NCBI Taxonomy" id="48021"/>
    <lineage>
        <taxon>Eukaryota</taxon>
        <taxon>Fungi</taxon>
        <taxon>Dikarya</taxon>
        <taxon>Basidiomycota</taxon>
        <taxon>Agaricomycotina</taxon>
        <taxon>Agaricomycetes</taxon>
        <taxon>Russulales</taxon>
        <taxon>Auriscalpiaceae</taxon>
        <taxon>Artomyces</taxon>
    </lineage>
</organism>
<protein>
    <submittedName>
        <fullName evidence="1">Uncharacterized protein</fullName>
    </submittedName>
</protein>
<dbReference type="Proteomes" id="UP000814140">
    <property type="component" value="Unassembled WGS sequence"/>
</dbReference>
<reference evidence="1" key="1">
    <citation type="submission" date="2021-03" db="EMBL/GenBank/DDBJ databases">
        <authorList>
            <consortium name="DOE Joint Genome Institute"/>
            <person name="Ahrendt S."/>
            <person name="Looney B.P."/>
            <person name="Miyauchi S."/>
            <person name="Morin E."/>
            <person name="Drula E."/>
            <person name="Courty P.E."/>
            <person name="Chicoki N."/>
            <person name="Fauchery L."/>
            <person name="Kohler A."/>
            <person name="Kuo A."/>
            <person name="Labutti K."/>
            <person name="Pangilinan J."/>
            <person name="Lipzen A."/>
            <person name="Riley R."/>
            <person name="Andreopoulos W."/>
            <person name="He G."/>
            <person name="Johnson J."/>
            <person name="Barry K.W."/>
            <person name="Grigoriev I.V."/>
            <person name="Nagy L."/>
            <person name="Hibbett D."/>
            <person name="Henrissat B."/>
            <person name="Matheny P.B."/>
            <person name="Labbe J."/>
            <person name="Martin F."/>
        </authorList>
    </citation>
    <scope>NUCLEOTIDE SEQUENCE</scope>
    <source>
        <strain evidence="1">HHB10654</strain>
    </source>
</reference>
<keyword evidence="2" id="KW-1185">Reference proteome</keyword>
<comment type="caution">
    <text evidence="1">The sequence shown here is derived from an EMBL/GenBank/DDBJ whole genome shotgun (WGS) entry which is preliminary data.</text>
</comment>
<sequence length="117" mass="13278">MLSGTLFMNLTILYCERRMLPSCDLAALPYSPEDPPTTSTGTAPPRLPSPLCPVLRSPAPSERMCDDRNVIMSYCQRWLMLSLLQDPRYPGDGVVRRMRVEPREPLPDEMILRGNEL</sequence>
<reference evidence="1" key="2">
    <citation type="journal article" date="2022" name="New Phytol.">
        <title>Evolutionary transition to the ectomycorrhizal habit in the genomes of a hyperdiverse lineage of mushroom-forming fungi.</title>
        <authorList>
            <person name="Looney B."/>
            <person name="Miyauchi S."/>
            <person name="Morin E."/>
            <person name="Drula E."/>
            <person name="Courty P.E."/>
            <person name="Kohler A."/>
            <person name="Kuo A."/>
            <person name="LaButti K."/>
            <person name="Pangilinan J."/>
            <person name="Lipzen A."/>
            <person name="Riley R."/>
            <person name="Andreopoulos W."/>
            <person name="He G."/>
            <person name="Johnson J."/>
            <person name="Nolan M."/>
            <person name="Tritt A."/>
            <person name="Barry K.W."/>
            <person name="Grigoriev I.V."/>
            <person name="Nagy L.G."/>
            <person name="Hibbett D."/>
            <person name="Henrissat B."/>
            <person name="Matheny P.B."/>
            <person name="Labbe J."/>
            <person name="Martin F.M."/>
        </authorList>
    </citation>
    <scope>NUCLEOTIDE SEQUENCE</scope>
    <source>
        <strain evidence="1">HHB10654</strain>
    </source>
</reference>
<dbReference type="EMBL" id="MU277218">
    <property type="protein sequence ID" value="KAI0060535.1"/>
    <property type="molecule type" value="Genomic_DNA"/>
</dbReference>
<gene>
    <name evidence="1" type="ORF">BV25DRAFT_940107</name>
</gene>
<proteinExistence type="predicted"/>